<dbReference type="GO" id="GO:0000149">
    <property type="term" value="F:SNARE binding"/>
    <property type="evidence" value="ECO:0007669"/>
    <property type="project" value="TreeGrafter"/>
</dbReference>
<name>S9VBN1_9TRYP</name>
<evidence type="ECO:0000256" key="3">
    <source>
        <dbReference type="ARBA" id="ARBA00022483"/>
    </source>
</evidence>
<dbReference type="EMBL" id="ATMH01007184">
    <property type="protein sequence ID" value="EPY24431.1"/>
    <property type="molecule type" value="Genomic_DNA"/>
</dbReference>
<comment type="similarity">
    <text evidence="1">Belongs to the SEC6 family.</text>
</comment>
<feature type="region of interest" description="Disordered" evidence="4">
    <location>
        <begin position="829"/>
        <end position="889"/>
    </location>
</feature>
<proteinExistence type="inferred from homology"/>
<gene>
    <name evidence="5" type="ORF">STCU_07184</name>
</gene>
<keyword evidence="2" id="KW-0813">Transport</keyword>
<dbReference type="OrthoDB" id="277975at2759"/>
<evidence type="ECO:0000313" key="6">
    <source>
        <dbReference type="Proteomes" id="UP000015354"/>
    </source>
</evidence>
<protein>
    <submittedName>
        <fullName evidence="5">Uncharacterized protein</fullName>
    </submittedName>
</protein>
<dbReference type="PANTHER" id="PTHR21292">
    <property type="entry name" value="EXOCYST COMPLEX COMPONENT SEC6-RELATED"/>
    <property type="match status" value="1"/>
</dbReference>
<dbReference type="AlphaFoldDB" id="S9VBN1"/>
<accession>S9VBN1</accession>
<evidence type="ECO:0000256" key="1">
    <source>
        <dbReference type="ARBA" id="ARBA00009447"/>
    </source>
</evidence>
<evidence type="ECO:0000313" key="5">
    <source>
        <dbReference type="EMBL" id="EPY24431.1"/>
    </source>
</evidence>
<dbReference type="InterPro" id="IPR010326">
    <property type="entry name" value="EXOC3/Sec6"/>
</dbReference>
<dbReference type="GO" id="GO:0000145">
    <property type="term" value="C:exocyst"/>
    <property type="evidence" value="ECO:0007669"/>
    <property type="project" value="InterPro"/>
</dbReference>
<keyword evidence="3" id="KW-0268">Exocytosis</keyword>
<dbReference type="GO" id="GO:0006887">
    <property type="term" value="P:exocytosis"/>
    <property type="evidence" value="ECO:0007669"/>
    <property type="project" value="UniProtKB-KW"/>
</dbReference>
<dbReference type="Gene3D" id="1.10.357.70">
    <property type="entry name" value="Exocyst complex component Sec6, C-terminal domain"/>
    <property type="match status" value="1"/>
</dbReference>
<dbReference type="PANTHER" id="PTHR21292:SF1">
    <property type="entry name" value="EXOCYST COMPLEX COMPONENT 3"/>
    <property type="match status" value="1"/>
</dbReference>
<dbReference type="GO" id="GO:0051601">
    <property type="term" value="P:exocyst localization"/>
    <property type="evidence" value="ECO:0007669"/>
    <property type="project" value="TreeGrafter"/>
</dbReference>
<evidence type="ECO:0000256" key="4">
    <source>
        <dbReference type="SAM" id="MobiDB-lite"/>
    </source>
</evidence>
<reference evidence="5 6" key="1">
    <citation type="journal article" date="2013" name="PLoS ONE">
        <title>Predicting the Proteins of Angomonas deanei, Strigomonas culicis and Their Respective Endosymbionts Reveals New Aspects of the Trypanosomatidae Family.</title>
        <authorList>
            <person name="Motta M.C."/>
            <person name="Martins A.C."/>
            <person name="de Souza S.S."/>
            <person name="Catta-Preta C.M."/>
            <person name="Silva R."/>
            <person name="Klein C.C."/>
            <person name="de Almeida L.G."/>
            <person name="de Lima Cunha O."/>
            <person name="Ciapina L.P."/>
            <person name="Brocchi M."/>
            <person name="Colabardini A.C."/>
            <person name="de Araujo Lima B."/>
            <person name="Machado C.R."/>
            <person name="de Almeida Soares C.M."/>
            <person name="Probst C.M."/>
            <person name="de Menezes C.B."/>
            <person name="Thompson C.E."/>
            <person name="Bartholomeu D.C."/>
            <person name="Gradia D.F."/>
            <person name="Pavoni D.P."/>
            <person name="Grisard E.C."/>
            <person name="Fantinatti-Garboggini F."/>
            <person name="Marchini F.K."/>
            <person name="Rodrigues-Luiz G.F."/>
            <person name="Wagner G."/>
            <person name="Goldman G.H."/>
            <person name="Fietto J.L."/>
            <person name="Elias M.C."/>
            <person name="Goldman M.H."/>
            <person name="Sagot M.F."/>
            <person name="Pereira M."/>
            <person name="Stoco P.H."/>
            <person name="de Mendonca-Neto R.P."/>
            <person name="Teixeira S.M."/>
            <person name="Maciel T.E."/>
            <person name="de Oliveira Mendes T.A."/>
            <person name="Urmenyi T.P."/>
            <person name="de Souza W."/>
            <person name="Schenkman S."/>
            <person name="de Vasconcelos A.T."/>
        </authorList>
    </citation>
    <scope>NUCLEOTIDE SEQUENCE [LARGE SCALE GENOMIC DNA]</scope>
</reference>
<dbReference type="Proteomes" id="UP000015354">
    <property type="component" value="Unassembled WGS sequence"/>
</dbReference>
<dbReference type="InterPro" id="IPR042532">
    <property type="entry name" value="EXOC3/Sec6_C"/>
</dbReference>
<sequence length="889" mass="100379">MLGSVSKGQTKTVAAIAKAHQGPGGAVGVMDAPYYTAAEILPYLTQEEKDGLQKEVLNTINNELVHPEDLEVAVPRLLNSCLTESKELRSAMNAIASSQIVEAQRALKIVKDSHARVQELKASFLKQGKLIQGMGDDTVAYKQLRRLHILRDNVLAVIEWSKALKEVRFENLYAYVEAHAFKAVYDRLKKLQRMRRTLISKAGAQYRSFQAVFEPYFSKLDVVLSVFVQEVFSVLEQDSMNISIQRALDDPDDPQPFPEFDMLRECIQVCSAEIEKPVLNYGSDGLEQEPPLTSDKIYDAVTKSVGKLWEEQVMVDVVDPFGQISVYLEQMKKVEPLLEALEMALIPLSSSFSFFGCVVEAIHEEVMRVVDGYVDPEAEVEANGLMEASDFVQWYKEMLTTCNFAHYVDISTIDDLSAQLMASAVGGLSDHLTRLCRACAITVCNDPKGPTVLQNGQPITTGPGDMFAVLQQMLSGLTTAIDMDVMRKIGKACAEAIYAYLDECRSRSDFDYWEDDNASASTPLAVEDWQRRRMQYLYAFCNDCATIETNLDTIELKFASCWSDDAGGEDGAEPATPFQKVQETLPDNSFYYLDEICAQVERIVGDQWALVFRAGPWYQDAENPVQLITNTMSDFIEEEFAVMLQEQKQRKLVRQMLVRFVQKYINTLAEFLADAVRNPKKNGVDSWGPFIDCISRDIEVVVPLWRTHATEGRGQLVELAQKAMELLKDLLNVKKAVDFNFVLEERMMDSFGDCPSFLIRFMLNARSKELDAATRERMLASWNEHIAYQQRDKDDRITTGWSQATSFFGAVDRTIADLERSAGMFRKSVKKKREEEQQQKVLDAKEVKREQRKAKREADTAASSRGKKRRPVAPTDKNVEVTSLADLLK</sequence>
<evidence type="ECO:0000256" key="2">
    <source>
        <dbReference type="ARBA" id="ARBA00022448"/>
    </source>
</evidence>
<feature type="compositionally biased region" description="Basic and acidic residues" evidence="4">
    <location>
        <begin position="832"/>
        <end position="849"/>
    </location>
</feature>
<organism evidence="5 6">
    <name type="scientific">Strigomonas culicis</name>
    <dbReference type="NCBI Taxonomy" id="28005"/>
    <lineage>
        <taxon>Eukaryota</taxon>
        <taxon>Discoba</taxon>
        <taxon>Euglenozoa</taxon>
        <taxon>Kinetoplastea</taxon>
        <taxon>Metakinetoplastina</taxon>
        <taxon>Trypanosomatida</taxon>
        <taxon>Trypanosomatidae</taxon>
        <taxon>Strigomonadinae</taxon>
        <taxon>Strigomonas</taxon>
    </lineage>
</organism>
<comment type="caution">
    <text evidence="5">The sequence shown here is derived from an EMBL/GenBank/DDBJ whole genome shotgun (WGS) entry which is preliminary data.</text>
</comment>
<keyword evidence="6" id="KW-1185">Reference proteome</keyword>